<feature type="domain" description="Glycosyltransferase 2-like" evidence="9">
    <location>
        <begin position="24"/>
        <end position="180"/>
    </location>
</feature>
<dbReference type="Gene3D" id="3.90.550.10">
    <property type="entry name" value="Spore Coat Polysaccharide Biosynthesis Protein SpsA, Chain A"/>
    <property type="match status" value="1"/>
</dbReference>
<dbReference type="InterPro" id="IPR001173">
    <property type="entry name" value="Glyco_trans_2-like"/>
</dbReference>
<dbReference type="PANTHER" id="PTHR48090:SF1">
    <property type="entry name" value="PROPHAGE BACTOPRENOL GLUCOSYL TRANSFERASE HOMOLOG"/>
    <property type="match status" value="1"/>
</dbReference>
<evidence type="ECO:0000256" key="3">
    <source>
        <dbReference type="ARBA" id="ARBA00022679"/>
    </source>
</evidence>
<dbReference type="EMBL" id="DSTK01000040">
    <property type="protein sequence ID" value="HFK98510.1"/>
    <property type="molecule type" value="Genomic_DNA"/>
</dbReference>
<name>A0A832A8K9_9BACT</name>
<reference evidence="10" key="1">
    <citation type="journal article" date="2020" name="mSystems">
        <title>Genome- and Community-Level Interaction Insights into Carbon Utilization and Element Cycling Functions of Hydrothermarchaeota in Hydrothermal Sediment.</title>
        <authorList>
            <person name="Zhou Z."/>
            <person name="Liu Y."/>
            <person name="Xu W."/>
            <person name="Pan J."/>
            <person name="Luo Z.H."/>
            <person name="Li M."/>
        </authorList>
    </citation>
    <scope>NUCLEOTIDE SEQUENCE [LARGE SCALE GENOMIC DNA]</scope>
    <source>
        <strain evidence="10">SpSt-456</strain>
    </source>
</reference>
<gene>
    <name evidence="10" type="ORF">ENS06_14450</name>
</gene>
<keyword evidence="3 10" id="KW-0808">Transferase</keyword>
<dbReference type="CDD" id="cd04187">
    <property type="entry name" value="DPM1_like_bac"/>
    <property type="match status" value="1"/>
</dbReference>
<evidence type="ECO:0000256" key="8">
    <source>
        <dbReference type="SAM" id="Phobius"/>
    </source>
</evidence>
<evidence type="ECO:0000256" key="4">
    <source>
        <dbReference type="ARBA" id="ARBA00022692"/>
    </source>
</evidence>
<dbReference type="GO" id="GO:0005886">
    <property type="term" value="C:plasma membrane"/>
    <property type="evidence" value="ECO:0007669"/>
    <property type="project" value="TreeGrafter"/>
</dbReference>
<keyword evidence="5 8" id="KW-1133">Transmembrane helix</keyword>
<evidence type="ECO:0000259" key="9">
    <source>
        <dbReference type="Pfam" id="PF00535"/>
    </source>
</evidence>
<protein>
    <submittedName>
        <fullName evidence="10">Glycosyltransferase</fullName>
    </submittedName>
</protein>
<comment type="caution">
    <text evidence="10">The sequence shown here is derived from an EMBL/GenBank/DDBJ whole genome shotgun (WGS) entry which is preliminary data.</text>
</comment>
<dbReference type="SUPFAM" id="SSF53448">
    <property type="entry name" value="Nucleotide-diphospho-sugar transferases"/>
    <property type="match status" value="1"/>
</dbReference>
<dbReference type="InterPro" id="IPR050256">
    <property type="entry name" value="Glycosyltransferase_2"/>
</dbReference>
<evidence type="ECO:0000256" key="5">
    <source>
        <dbReference type="ARBA" id="ARBA00022989"/>
    </source>
</evidence>
<evidence type="ECO:0000256" key="7">
    <source>
        <dbReference type="SAM" id="MobiDB-lite"/>
    </source>
</evidence>
<dbReference type="Pfam" id="PF00535">
    <property type="entry name" value="Glycos_transf_2"/>
    <property type="match status" value="1"/>
</dbReference>
<accession>A0A832A8K9</accession>
<organism evidence="10">
    <name type="scientific">Desulfacinum infernum</name>
    <dbReference type="NCBI Taxonomy" id="35837"/>
    <lineage>
        <taxon>Bacteria</taxon>
        <taxon>Pseudomonadati</taxon>
        <taxon>Thermodesulfobacteriota</taxon>
        <taxon>Syntrophobacteria</taxon>
        <taxon>Syntrophobacterales</taxon>
        <taxon>Syntrophobacteraceae</taxon>
        <taxon>Desulfacinum</taxon>
    </lineage>
</organism>
<dbReference type="InterPro" id="IPR029044">
    <property type="entry name" value="Nucleotide-diphossugar_trans"/>
</dbReference>
<keyword evidence="6 8" id="KW-0472">Membrane</keyword>
<dbReference type="GO" id="GO:0016757">
    <property type="term" value="F:glycosyltransferase activity"/>
    <property type="evidence" value="ECO:0007669"/>
    <property type="project" value="UniProtKB-KW"/>
</dbReference>
<feature type="transmembrane region" description="Helical" evidence="8">
    <location>
        <begin position="282"/>
        <end position="307"/>
    </location>
</feature>
<dbReference type="PANTHER" id="PTHR48090">
    <property type="entry name" value="UNDECAPRENYL-PHOSPHATE 4-DEOXY-4-FORMAMIDO-L-ARABINOSE TRANSFERASE-RELATED"/>
    <property type="match status" value="1"/>
</dbReference>
<comment type="subcellular location">
    <subcellularLocation>
        <location evidence="1">Membrane</location>
        <topology evidence="1">Multi-pass membrane protein</topology>
    </subcellularLocation>
</comment>
<feature type="transmembrane region" description="Helical" evidence="8">
    <location>
        <begin position="249"/>
        <end position="270"/>
    </location>
</feature>
<sequence>MLTNEGGEKAPRLWRGHGERLLVSVVSPAFNESRNVPLLYRSLVETFQPLAVDWEWVVVDDHSTDETFQALVNLAGKDSRVRGFRLARNAGSHAALVCGLHQARGDCVVVLAADLQDPPELIPDMLKLWREGYHIVWAVRRRREGIKKSSLWFSRLYYYAMRHLFGLKELPETGADFFLADKRVIEALKGFHERNVNLMALLAWMGFRHTRIDYDKKARIYGRSGWNFAKKIKLFIDSVASFSYLPIRAISVIGFITAMVGFLYAGVVVINALRGAPPQGWASLMVVVLVIGGVQMIMMGVLGEYLWRAFDETRRRPKFIIEETTVHERAGPGRRASPCGEANAESRTG</sequence>
<keyword evidence="4 8" id="KW-0812">Transmembrane</keyword>
<keyword evidence="2" id="KW-0328">Glycosyltransferase</keyword>
<evidence type="ECO:0000313" key="10">
    <source>
        <dbReference type="EMBL" id="HFK98510.1"/>
    </source>
</evidence>
<evidence type="ECO:0000256" key="6">
    <source>
        <dbReference type="ARBA" id="ARBA00023136"/>
    </source>
</evidence>
<dbReference type="AlphaFoldDB" id="A0A832A8K9"/>
<proteinExistence type="predicted"/>
<feature type="region of interest" description="Disordered" evidence="7">
    <location>
        <begin position="329"/>
        <end position="349"/>
    </location>
</feature>
<evidence type="ECO:0000256" key="1">
    <source>
        <dbReference type="ARBA" id="ARBA00004141"/>
    </source>
</evidence>
<evidence type="ECO:0000256" key="2">
    <source>
        <dbReference type="ARBA" id="ARBA00022676"/>
    </source>
</evidence>